<organism evidence="2 3">
    <name type="scientific">Vibrio albus</name>
    <dbReference type="NCBI Taxonomy" id="2200953"/>
    <lineage>
        <taxon>Bacteria</taxon>
        <taxon>Pseudomonadati</taxon>
        <taxon>Pseudomonadota</taxon>
        <taxon>Gammaproteobacteria</taxon>
        <taxon>Vibrionales</taxon>
        <taxon>Vibrionaceae</taxon>
        <taxon>Vibrio</taxon>
    </lineage>
</organism>
<proteinExistence type="predicted"/>
<dbReference type="GO" id="GO:0016491">
    <property type="term" value="F:oxidoreductase activity"/>
    <property type="evidence" value="ECO:0007669"/>
    <property type="project" value="UniProtKB-KW"/>
</dbReference>
<dbReference type="RefSeq" id="WP_109320385.1">
    <property type="nucleotide sequence ID" value="NZ_QFWT01000008.1"/>
</dbReference>
<dbReference type="Gene3D" id="3.40.605.10">
    <property type="entry name" value="Aldehyde Dehydrogenase, Chain A, domain 1"/>
    <property type="match status" value="1"/>
</dbReference>
<keyword evidence="3" id="KW-1185">Reference proteome</keyword>
<dbReference type="InterPro" id="IPR016162">
    <property type="entry name" value="Ald_DH_N"/>
</dbReference>
<evidence type="ECO:0000313" key="2">
    <source>
        <dbReference type="EMBL" id="PWI32599.1"/>
    </source>
</evidence>
<dbReference type="SUPFAM" id="SSF53720">
    <property type="entry name" value="ALDH-like"/>
    <property type="match status" value="1"/>
</dbReference>
<name>A0A2U3B725_9VIBR</name>
<gene>
    <name evidence="2" type="ORF">DI392_14350</name>
</gene>
<comment type="caution">
    <text evidence="2">The sequence shown here is derived from an EMBL/GenBank/DDBJ whole genome shotgun (WGS) entry which is preliminary data.</text>
</comment>
<dbReference type="InterPro" id="IPR016161">
    <property type="entry name" value="Ald_DH/histidinol_DH"/>
</dbReference>
<reference evidence="2 3" key="1">
    <citation type="submission" date="2018-05" db="EMBL/GenBank/DDBJ databases">
        <title>Vibrio limimaris sp. nov., isolated from marine sediment.</title>
        <authorList>
            <person name="Li C.-M."/>
        </authorList>
    </citation>
    <scope>NUCLEOTIDE SEQUENCE [LARGE SCALE GENOMIC DNA]</scope>
    <source>
        <strain evidence="2 3">E4404</strain>
    </source>
</reference>
<protein>
    <submittedName>
        <fullName evidence="2">1-pyrroline-5-carboxylate dehydrogenase</fullName>
    </submittedName>
</protein>
<dbReference type="AlphaFoldDB" id="A0A2U3B725"/>
<keyword evidence="1" id="KW-0560">Oxidoreductase</keyword>
<evidence type="ECO:0000313" key="3">
    <source>
        <dbReference type="Proteomes" id="UP000245362"/>
    </source>
</evidence>
<dbReference type="Proteomes" id="UP000245362">
    <property type="component" value="Unassembled WGS sequence"/>
</dbReference>
<dbReference type="OrthoDB" id="6659650at2"/>
<dbReference type="EMBL" id="QFWT01000008">
    <property type="protein sequence ID" value="PWI32599.1"/>
    <property type="molecule type" value="Genomic_DNA"/>
</dbReference>
<sequence length="234" mass="25418">MNQTGNLYTRSYTVWESWNLLDFREQRESVLALGEQFTGELKTVFDYQLSHGSQIAGATHHLISPTGETNELYTAGRGVGLLIIDSDENAVAKPAVAMLSAMLIAGNSLIICCDNSMLNGIIMTAGMGAGIPEGLIQFAPAEAYKSLFEHDIRTVAFVGEESASWRMNKLLAARPEVIVPLVAETDFTSMPVCCDPMLVLRFITERTRTTNITAVGGNAMLLELSNEKTPKAAI</sequence>
<accession>A0A2U3B725</accession>
<evidence type="ECO:0000256" key="1">
    <source>
        <dbReference type="ARBA" id="ARBA00023002"/>
    </source>
</evidence>